<evidence type="ECO:0000313" key="2">
    <source>
        <dbReference type="EMBL" id="PWR25484.1"/>
    </source>
</evidence>
<proteinExistence type="predicted"/>
<reference evidence="2 3" key="1">
    <citation type="submission" date="2018-05" db="EMBL/GenBank/DDBJ databases">
        <title>Zavarzinia sp. HR-AS.</title>
        <authorList>
            <person name="Lee Y."/>
            <person name="Jeon C.O."/>
        </authorList>
    </citation>
    <scope>NUCLEOTIDE SEQUENCE [LARGE SCALE GENOMIC DNA]</scope>
    <source>
        <strain evidence="2 3">HR-AS</strain>
    </source>
</reference>
<dbReference type="SUPFAM" id="SSF51445">
    <property type="entry name" value="(Trans)glycosidases"/>
    <property type="match status" value="1"/>
</dbReference>
<dbReference type="Proteomes" id="UP000245461">
    <property type="component" value="Unassembled WGS sequence"/>
</dbReference>
<sequence length="330" mass="35036">MALRPATALAVVLAGLFGGTAARAAEARPFVVYHESWLERPATGAIATTLAFMPAYANTVVLAFARPDMIYPGQLDLGATGLEYQFGGPILRDAIAILKRDNPGVRVLLGVGGDGYKEGWPAYDPVAAARLVADLGADGIDLDYEPPRPDCRPSGEAGRIACASDPIWRDLVRRTRAALPRPAMLSIPVWSVGAYGEGDYAAARPVSPYTGVMLDLLRSPEAAEVDLLSIMSYEAGPDFDPRQAFRAYRHYWQGPLTIGINVVSSIPGDDWSPPRIEAILSDLATPADPGAGAMLYAALQRTSDGSANGRRKLQDICRGLGLSGCDATLP</sequence>
<dbReference type="AlphaFoldDB" id="A0A317EGP5"/>
<gene>
    <name evidence="2" type="ORF">DKG74_00455</name>
</gene>
<dbReference type="OrthoDB" id="9775889at2"/>
<dbReference type="RefSeq" id="WP_109901521.1">
    <property type="nucleotide sequence ID" value="NZ_QGLE01000001.1"/>
</dbReference>
<organism evidence="2 3">
    <name type="scientific">Zavarzinia aquatilis</name>
    <dbReference type="NCBI Taxonomy" id="2211142"/>
    <lineage>
        <taxon>Bacteria</taxon>
        <taxon>Pseudomonadati</taxon>
        <taxon>Pseudomonadota</taxon>
        <taxon>Alphaproteobacteria</taxon>
        <taxon>Rhodospirillales</taxon>
        <taxon>Zavarziniaceae</taxon>
        <taxon>Zavarzinia</taxon>
    </lineage>
</organism>
<keyword evidence="1" id="KW-0732">Signal</keyword>
<feature type="chain" id="PRO_5016393230" description="GH18 domain-containing protein" evidence="1">
    <location>
        <begin position="25"/>
        <end position="330"/>
    </location>
</feature>
<protein>
    <recommendedName>
        <fullName evidence="4">GH18 domain-containing protein</fullName>
    </recommendedName>
</protein>
<name>A0A317EGP5_9PROT</name>
<accession>A0A317EGP5</accession>
<feature type="signal peptide" evidence="1">
    <location>
        <begin position="1"/>
        <end position="24"/>
    </location>
</feature>
<dbReference type="InterPro" id="IPR017853">
    <property type="entry name" value="GH"/>
</dbReference>
<comment type="caution">
    <text evidence="2">The sequence shown here is derived from an EMBL/GenBank/DDBJ whole genome shotgun (WGS) entry which is preliminary data.</text>
</comment>
<dbReference type="EMBL" id="QGLE01000001">
    <property type="protein sequence ID" value="PWR25484.1"/>
    <property type="molecule type" value="Genomic_DNA"/>
</dbReference>
<evidence type="ECO:0008006" key="4">
    <source>
        <dbReference type="Google" id="ProtNLM"/>
    </source>
</evidence>
<dbReference type="Gene3D" id="3.20.20.80">
    <property type="entry name" value="Glycosidases"/>
    <property type="match status" value="1"/>
</dbReference>
<evidence type="ECO:0000313" key="3">
    <source>
        <dbReference type="Proteomes" id="UP000245461"/>
    </source>
</evidence>
<evidence type="ECO:0000256" key="1">
    <source>
        <dbReference type="SAM" id="SignalP"/>
    </source>
</evidence>
<keyword evidence="3" id="KW-1185">Reference proteome</keyword>